<keyword evidence="1" id="KW-0812">Transmembrane</keyword>
<reference evidence="2" key="2">
    <citation type="journal article" date="2015" name="Data Brief">
        <title>Shoot transcriptome of the giant reed, Arundo donax.</title>
        <authorList>
            <person name="Barrero R.A."/>
            <person name="Guerrero F.D."/>
            <person name="Moolhuijzen P."/>
            <person name="Goolsby J.A."/>
            <person name="Tidwell J."/>
            <person name="Bellgard S.E."/>
            <person name="Bellgard M.I."/>
        </authorList>
    </citation>
    <scope>NUCLEOTIDE SEQUENCE</scope>
    <source>
        <tissue evidence="2">Shoot tissue taken approximately 20 cm above the soil surface</tissue>
    </source>
</reference>
<reference evidence="2" key="1">
    <citation type="submission" date="2014-09" db="EMBL/GenBank/DDBJ databases">
        <authorList>
            <person name="Magalhaes I.L.F."/>
            <person name="Oliveira U."/>
            <person name="Santos F.R."/>
            <person name="Vidigal T.H.D.A."/>
            <person name="Brescovit A.D."/>
            <person name="Santos A.J."/>
        </authorList>
    </citation>
    <scope>NUCLEOTIDE SEQUENCE</scope>
    <source>
        <tissue evidence="2">Shoot tissue taken approximately 20 cm above the soil surface</tissue>
    </source>
</reference>
<keyword evidence="1" id="KW-0472">Membrane</keyword>
<feature type="transmembrane region" description="Helical" evidence="1">
    <location>
        <begin position="21"/>
        <end position="38"/>
    </location>
</feature>
<accession>A0A0A9DEM1</accession>
<dbReference type="AlphaFoldDB" id="A0A0A9DEM1"/>
<dbReference type="EMBL" id="GBRH01215698">
    <property type="protein sequence ID" value="JAD82197.1"/>
    <property type="molecule type" value="Transcribed_RNA"/>
</dbReference>
<organism evidence="2">
    <name type="scientific">Arundo donax</name>
    <name type="common">Giant reed</name>
    <name type="synonym">Donax arundinaceus</name>
    <dbReference type="NCBI Taxonomy" id="35708"/>
    <lineage>
        <taxon>Eukaryota</taxon>
        <taxon>Viridiplantae</taxon>
        <taxon>Streptophyta</taxon>
        <taxon>Embryophyta</taxon>
        <taxon>Tracheophyta</taxon>
        <taxon>Spermatophyta</taxon>
        <taxon>Magnoliopsida</taxon>
        <taxon>Liliopsida</taxon>
        <taxon>Poales</taxon>
        <taxon>Poaceae</taxon>
        <taxon>PACMAD clade</taxon>
        <taxon>Arundinoideae</taxon>
        <taxon>Arundineae</taxon>
        <taxon>Arundo</taxon>
    </lineage>
</organism>
<evidence type="ECO:0000313" key="2">
    <source>
        <dbReference type="EMBL" id="JAD82197.1"/>
    </source>
</evidence>
<sequence length="39" mass="4453">MKFKALFISFVKSKFAYTQDFAFLLLAIIFSGIEAFVLS</sequence>
<evidence type="ECO:0000256" key="1">
    <source>
        <dbReference type="SAM" id="Phobius"/>
    </source>
</evidence>
<keyword evidence="1" id="KW-1133">Transmembrane helix</keyword>
<proteinExistence type="predicted"/>
<protein>
    <submittedName>
        <fullName evidence="2">Uncharacterized protein</fullName>
    </submittedName>
</protein>
<name>A0A0A9DEM1_ARUDO</name>